<keyword evidence="2" id="KW-1185">Reference proteome</keyword>
<reference evidence="2" key="1">
    <citation type="submission" date="2016-10" db="EMBL/GenBank/DDBJ databases">
        <authorList>
            <person name="Varghese N."/>
            <person name="Submissions S."/>
        </authorList>
    </citation>
    <scope>NUCLEOTIDE SEQUENCE [LARGE SCALE GENOMIC DNA]</scope>
    <source>
        <strain evidence="2">CGMCC 1.8975</strain>
    </source>
</reference>
<accession>A0A1H3PDP5</accession>
<evidence type="ECO:0000313" key="1">
    <source>
        <dbReference type="EMBL" id="SDY99274.1"/>
    </source>
</evidence>
<protein>
    <submittedName>
        <fullName evidence="1">Uncharacterized protein</fullName>
    </submittedName>
</protein>
<gene>
    <name evidence="1" type="ORF">SAMN04488069_12914</name>
</gene>
<dbReference type="EMBL" id="FNOV01000029">
    <property type="protein sequence ID" value="SDY99274.1"/>
    <property type="molecule type" value="Genomic_DNA"/>
</dbReference>
<evidence type="ECO:0000313" key="2">
    <source>
        <dbReference type="Proteomes" id="UP000199249"/>
    </source>
</evidence>
<dbReference type="Proteomes" id="UP000199249">
    <property type="component" value="Unassembled WGS sequence"/>
</dbReference>
<proteinExistence type="predicted"/>
<dbReference type="STRING" id="651662.SAMN04488069_12914"/>
<dbReference type="RefSeq" id="WP_092743956.1">
    <property type="nucleotide sequence ID" value="NZ_FNOV01000029.1"/>
</dbReference>
<sequence length="87" mass="9410">MNTTSLSYQYAKAAGRVCALRQVRAELQAAMAAEEACLPTAAYRCLDALEARLNAEKEAMQDAISRYPPATDEPVPAYHVSYVAEAA</sequence>
<name>A0A1H3PDP5_9BACT</name>
<organism evidence="1 2">
    <name type="scientific">Hymenobacter psychrophilus</name>
    <dbReference type="NCBI Taxonomy" id="651662"/>
    <lineage>
        <taxon>Bacteria</taxon>
        <taxon>Pseudomonadati</taxon>
        <taxon>Bacteroidota</taxon>
        <taxon>Cytophagia</taxon>
        <taxon>Cytophagales</taxon>
        <taxon>Hymenobacteraceae</taxon>
        <taxon>Hymenobacter</taxon>
    </lineage>
</organism>
<dbReference type="AlphaFoldDB" id="A0A1H3PDP5"/>